<evidence type="ECO:0000313" key="3">
    <source>
        <dbReference type="EMBL" id="CAD7587314.1"/>
    </source>
</evidence>
<dbReference type="SMART" id="SM00256">
    <property type="entry name" value="FBOX"/>
    <property type="match status" value="1"/>
</dbReference>
<dbReference type="InterPro" id="IPR021977">
    <property type="entry name" value="Beta-TrCP_D"/>
</dbReference>
<dbReference type="InterPro" id="IPR036047">
    <property type="entry name" value="F-box-like_dom_sf"/>
</dbReference>
<dbReference type="SMART" id="SM01028">
    <property type="entry name" value="Beta-TrCP_D"/>
    <property type="match status" value="1"/>
</dbReference>
<evidence type="ECO:0000256" key="1">
    <source>
        <dbReference type="ARBA" id="ARBA00022786"/>
    </source>
</evidence>
<organism evidence="3">
    <name type="scientific">Timema genevievae</name>
    <name type="common">Walking stick</name>
    <dbReference type="NCBI Taxonomy" id="629358"/>
    <lineage>
        <taxon>Eukaryota</taxon>
        <taxon>Metazoa</taxon>
        <taxon>Ecdysozoa</taxon>
        <taxon>Arthropoda</taxon>
        <taxon>Hexapoda</taxon>
        <taxon>Insecta</taxon>
        <taxon>Pterygota</taxon>
        <taxon>Neoptera</taxon>
        <taxon>Polyneoptera</taxon>
        <taxon>Phasmatodea</taxon>
        <taxon>Timematodea</taxon>
        <taxon>Timematoidea</taxon>
        <taxon>Timematidae</taxon>
        <taxon>Timema</taxon>
    </lineage>
</organism>
<dbReference type="Gene3D" id="6.10.250.1840">
    <property type="match status" value="1"/>
</dbReference>
<reference evidence="3" key="1">
    <citation type="submission" date="2020-11" db="EMBL/GenBank/DDBJ databases">
        <authorList>
            <person name="Tran Van P."/>
        </authorList>
    </citation>
    <scope>NUCLEOTIDE SEQUENCE</scope>
</reference>
<dbReference type="Gene3D" id="1.20.1280.50">
    <property type="match status" value="1"/>
</dbReference>
<dbReference type="Pfam" id="PF12937">
    <property type="entry name" value="F-box-like"/>
    <property type="match status" value="1"/>
</dbReference>
<proteinExistence type="predicted"/>
<dbReference type="EMBL" id="OE839464">
    <property type="protein sequence ID" value="CAD7587314.1"/>
    <property type="molecule type" value="Genomic_DNA"/>
</dbReference>
<sequence length="135" mass="16155">MTILYDPARKKEPSPQFVSEKETCVRLFERWCEQDQVEFVEHLLSRMCHYQHGHINAFLKPMLQRDFISLLPKKGLDHVAESILSYLDSDSLCRAELVCKEWYRVISEGMLWKKLIERKVRTDSLWRGLAERRGW</sequence>
<dbReference type="InterPro" id="IPR050995">
    <property type="entry name" value="WD-F-box_domain-protein"/>
</dbReference>
<dbReference type="PROSITE" id="PS50181">
    <property type="entry name" value="FBOX"/>
    <property type="match status" value="1"/>
</dbReference>
<feature type="domain" description="F-box" evidence="2">
    <location>
        <begin position="77"/>
        <end position="115"/>
    </location>
</feature>
<gene>
    <name evidence="3" type="ORF">TGEB3V08_LOCUS1523</name>
</gene>
<dbReference type="GO" id="GO:0046983">
    <property type="term" value="F:protein dimerization activity"/>
    <property type="evidence" value="ECO:0007669"/>
    <property type="project" value="InterPro"/>
</dbReference>
<dbReference type="PANTHER" id="PTHR14604:SF4">
    <property type="entry name" value="F-BOX DOMAIN-CONTAINING PROTEIN"/>
    <property type="match status" value="1"/>
</dbReference>
<accession>A0A7R9JQ89</accession>
<evidence type="ECO:0000259" key="2">
    <source>
        <dbReference type="PROSITE" id="PS50181"/>
    </source>
</evidence>
<name>A0A7R9JQ89_TIMGE</name>
<dbReference type="SUPFAM" id="SSF81383">
    <property type="entry name" value="F-box domain"/>
    <property type="match status" value="1"/>
</dbReference>
<protein>
    <recommendedName>
        <fullName evidence="2">F-box domain-containing protein</fullName>
    </recommendedName>
</protein>
<dbReference type="PANTHER" id="PTHR14604">
    <property type="entry name" value="WD40 REPEAT PF20"/>
    <property type="match status" value="1"/>
</dbReference>
<dbReference type="InterPro" id="IPR001810">
    <property type="entry name" value="F-box_dom"/>
</dbReference>
<dbReference type="Pfam" id="PF12125">
    <property type="entry name" value="Beta-TrCP_D"/>
    <property type="match status" value="1"/>
</dbReference>
<keyword evidence="1" id="KW-0833">Ubl conjugation pathway</keyword>
<dbReference type="AlphaFoldDB" id="A0A7R9JQ89"/>